<evidence type="ECO:0000256" key="5">
    <source>
        <dbReference type="ARBA" id="ARBA00022679"/>
    </source>
</evidence>
<dbReference type="SUPFAM" id="SSF55003">
    <property type="entry name" value="PAP/Archaeal CCA-adding enzyme, C-terminal domain"/>
    <property type="match status" value="1"/>
</dbReference>
<evidence type="ECO:0000256" key="3">
    <source>
        <dbReference type="ARBA" id="ARBA00012388"/>
    </source>
</evidence>
<dbReference type="InterPro" id="IPR040459">
    <property type="entry name" value="MJ1316"/>
</dbReference>
<protein>
    <recommendedName>
        <fullName evidence="3">polynucleotide adenylyltransferase</fullName>
        <ecNumber evidence="3">2.7.7.19</ecNumber>
    </recommendedName>
</protein>
<dbReference type="InterPro" id="IPR011068">
    <property type="entry name" value="NuclTrfase_I-like_C"/>
</dbReference>
<dbReference type="SUPFAM" id="SSF81301">
    <property type="entry name" value="Nucleotidyltransferase"/>
    <property type="match status" value="1"/>
</dbReference>
<evidence type="ECO:0000256" key="9">
    <source>
        <dbReference type="SAM" id="MobiDB-lite"/>
    </source>
</evidence>
<feature type="domain" description="Endonuclease/exonuclease/phosphatase" evidence="11">
    <location>
        <begin position="271"/>
        <end position="561"/>
    </location>
</feature>
<evidence type="ECO:0000259" key="12">
    <source>
        <dbReference type="Pfam" id="PF04457"/>
    </source>
</evidence>
<dbReference type="GO" id="GO:0006397">
    <property type="term" value="P:mRNA processing"/>
    <property type="evidence" value="ECO:0007669"/>
    <property type="project" value="UniProtKB-KW"/>
</dbReference>
<comment type="similarity">
    <text evidence="2">Belongs to the poly(A) polymerase family.</text>
</comment>
<name>A0A9W4UQS0_9PLEO</name>
<evidence type="ECO:0000256" key="4">
    <source>
        <dbReference type="ARBA" id="ARBA00022664"/>
    </source>
</evidence>
<dbReference type="GO" id="GO:0005634">
    <property type="term" value="C:nucleus"/>
    <property type="evidence" value="ECO:0007669"/>
    <property type="project" value="UniProtKB-SubCell"/>
</dbReference>
<feature type="compositionally biased region" description="Polar residues" evidence="9">
    <location>
        <begin position="221"/>
        <end position="233"/>
    </location>
</feature>
<dbReference type="GO" id="GO:1990817">
    <property type="term" value="F:poly(A) RNA polymerase activity"/>
    <property type="evidence" value="ECO:0007669"/>
    <property type="project" value="UniProtKB-EC"/>
</dbReference>
<evidence type="ECO:0000259" key="10">
    <source>
        <dbReference type="Pfam" id="PF01909"/>
    </source>
</evidence>
<evidence type="ECO:0000256" key="7">
    <source>
        <dbReference type="ARBA" id="ARBA00022840"/>
    </source>
</evidence>
<keyword evidence="8" id="KW-0539">Nucleus</keyword>
<dbReference type="Pfam" id="PF01909">
    <property type="entry name" value="NTP_transf_2"/>
    <property type="match status" value="1"/>
</dbReference>
<dbReference type="GO" id="GO:0031123">
    <property type="term" value="P:RNA 3'-end processing"/>
    <property type="evidence" value="ECO:0007669"/>
    <property type="project" value="InterPro"/>
</dbReference>
<dbReference type="InterPro" id="IPR005135">
    <property type="entry name" value="Endo/exonuclease/phosphatase"/>
</dbReference>
<evidence type="ECO:0000313" key="15">
    <source>
        <dbReference type="Proteomes" id="UP001152607"/>
    </source>
</evidence>
<keyword evidence="15" id="KW-1185">Reference proteome</keyword>
<dbReference type="Pfam" id="PF13563">
    <property type="entry name" value="2_5_RNA_ligase2"/>
    <property type="match status" value="1"/>
</dbReference>
<dbReference type="Gene3D" id="3.30.70.590">
    <property type="entry name" value="Poly(A) polymerase predicted RNA binding domain"/>
    <property type="match status" value="1"/>
</dbReference>
<dbReference type="InterPro" id="IPR002934">
    <property type="entry name" value="Polymerase_NTP_transf_dom"/>
</dbReference>
<dbReference type="OrthoDB" id="10263155at2759"/>
<dbReference type="EC" id="2.7.7.19" evidence="3"/>
<dbReference type="InterPro" id="IPR043519">
    <property type="entry name" value="NT_sf"/>
</dbReference>
<organism evidence="14 15">
    <name type="scientific">Periconia digitata</name>
    <dbReference type="NCBI Taxonomy" id="1303443"/>
    <lineage>
        <taxon>Eukaryota</taxon>
        <taxon>Fungi</taxon>
        <taxon>Dikarya</taxon>
        <taxon>Ascomycota</taxon>
        <taxon>Pezizomycotina</taxon>
        <taxon>Dothideomycetes</taxon>
        <taxon>Pleosporomycetidae</taxon>
        <taxon>Pleosporales</taxon>
        <taxon>Massarineae</taxon>
        <taxon>Periconiaceae</taxon>
        <taxon>Periconia</taxon>
    </lineage>
</organism>
<dbReference type="Gene3D" id="3.30.460.10">
    <property type="entry name" value="Beta Polymerase, domain 2"/>
    <property type="match status" value="1"/>
</dbReference>
<dbReference type="InterPro" id="IPR036691">
    <property type="entry name" value="Endo/exonu/phosph_ase_sf"/>
</dbReference>
<dbReference type="PANTHER" id="PTHR10682">
    <property type="entry name" value="POLY A POLYMERASE"/>
    <property type="match status" value="1"/>
</dbReference>
<gene>
    <name evidence="14" type="ORF">PDIGIT_LOCUS12217</name>
</gene>
<evidence type="ECO:0000256" key="6">
    <source>
        <dbReference type="ARBA" id="ARBA00022741"/>
    </source>
</evidence>
<dbReference type="Pfam" id="PF04457">
    <property type="entry name" value="MJ1316"/>
    <property type="match status" value="1"/>
</dbReference>
<dbReference type="Gene3D" id="3.60.10.10">
    <property type="entry name" value="Endonuclease/exonuclease/phosphatase"/>
    <property type="match status" value="1"/>
</dbReference>
<dbReference type="Gene3D" id="3.90.1140.10">
    <property type="entry name" value="Cyclic phosphodiesterase"/>
    <property type="match status" value="1"/>
</dbReference>
<dbReference type="Proteomes" id="UP001152607">
    <property type="component" value="Unassembled WGS sequence"/>
</dbReference>
<dbReference type="Gene3D" id="1.10.1410.10">
    <property type="match status" value="1"/>
</dbReference>
<feature type="domain" description="MJ1316 RNA cyclic group end recognition" evidence="12">
    <location>
        <begin position="1124"/>
        <end position="1197"/>
    </location>
</feature>
<dbReference type="InterPro" id="IPR007012">
    <property type="entry name" value="PolA_pol_cen_dom"/>
</dbReference>
<evidence type="ECO:0000256" key="8">
    <source>
        <dbReference type="ARBA" id="ARBA00023242"/>
    </source>
</evidence>
<feature type="domain" description="Poly(A) polymerase central" evidence="13">
    <location>
        <begin position="775"/>
        <end position="912"/>
    </location>
</feature>
<keyword evidence="4" id="KW-0507">mRNA processing</keyword>
<accession>A0A9W4UQS0</accession>
<dbReference type="SUPFAM" id="SSF56219">
    <property type="entry name" value="DNase I-like"/>
    <property type="match status" value="1"/>
</dbReference>
<evidence type="ECO:0000313" key="14">
    <source>
        <dbReference type="EMBL" id="CAI6339077.1"/>
    </source>
</evidence>
<dbReference type="Pfam" id="PF03372">
    <property type="entry name" value="Exo_endo_phos"/>
    <property type="match status" value="1"/>
</dbReference>
<feature type="region of interest" description="Disordered" evidence="9">
    <location>
        <begin position="219"/>
        <end position="241"/>
    </location>
</feature>
<dbReference type="AlphaFoldDB" id="A0A9W4UQS0"/>
<comment type="caution">
    <text evidence="14">The sequence shown here is derived from an EMBL/GenBank/DDBJ whole genome shotgun (WGS) entry which is preliminary data.</text>
</comment>
<feature type="region of interest" description="Disordered" evidence="9">
    <location>
        <begin position="1101"/>
        <end position="1123"/>
    </location>
</feature>
<comment type="subcellular location">
    <subcellularLocation>
        <location evidence="1">Nucleus</location>
    </subcellularLocation>
</comment>
<keyword evidence="7" id="KW-0067">ATP-binding</keyword>
<keyword evidence="6" id="KW-0547">Nucleotide-binding</keyword>
<evidence type="ECO:0000256" key="1">
    <source>
        <dbReference type="ARBA" id="ARBA00004123"/>
    </source>
</evidence>
<dbReference type="EMBL" id="CAOQHR010000008">
    <property type="protein sequence ID" value="CAI6339077.1"/>
    <property type="molecule type" value="Genomic_DNA"/>
</dbReference>
<dbReference type="GO" id="GO:0003723">
    <property type="term" value="F:RNA binding"/>
    <property type="evidence" value="ECO:0007669"/>
    <property type="project" value="InterPro"/>
</dbReference>
<evidence type="ECO:0000259" key="11">
    <source>
        <dbReference type="Pfam" id="PF03372"/>
    </source>
</evidence>
<evidence type="ECO:0000259" key="13">
    <source>
        <dbReference type="Pfam" id="PF04928"/>
    </source>
</evidence>
<dbReference type="SUPFAM" id="SSF81631">
    <property type="entry name" value="PAP/OAS1 substrate-binding domain"/>
    <property type="match status" value="1"/>
</dbReference>
<keyword evidence="5" id="KW-0808">Transferase</keyword>
<proteinExistence type="inferred from homology"/>
<dbReference type="Pfam" id="PF04928">
    <property type="entry name" value="PAP_central"/>
    <property type="match status" value="1"/>
</dbReference>
<feature type="compositionally biased region" description="Polar residues" evidence="9">
    <location>
        <begin position="1111"/>
        <end position="1123"/>
    </location>
</feature>
<sequence>MATMHQPPHLSSFATTSHDTALCIIPSEQHCRSIESLRALYDKGYGNWPPHINLVYPFVAPESLHRAKFQVEQCFRNAPGTISQNSIILDRAGYFEHRNNSTVFLQASGESSDILSSIRSFVLKSLGNEDSPSKFHLTIGQSSNESQSTREFLLSKINLLPPLTLAPHHLVILVREKAQVGGERSSKMRVWDVINIHNQIKQVPEYWLNHDDFENQGAVVESSNEETSGTGYTRQPEPGSTYEYNTHTRRWCVADGRTVIDNHPETFSISSYNVLTDSRHPVYERESLLLDTILSKPALAEVLLLQEMSDDFLSCILSNDDVRQRYPFASHAPPSQSDIGPLPSLRNIVILSKWRFEWEYIPFQRRHKGAVVAKIPGIVGLGVAEKLPLVIAGVHLTCGLTDGSVAAKKAQLQYVISHLNQKYPDSPWIIAGDFNITTSEHTIQEAVKNKAISARTEQTIRSIDSMLRGSGLLDSWIKSRVEGTSRNAHSDREDLLEGEEGATFNPRDNLLAASTSGTSNGRPQRYDRILYRPQDSLYIGQFNDFGLPQIRDGVMHVPSDHSGVRASLTIRPGTLSAKLDHSLLLSEYPVRLQSASPSLFQQGNVAQTLQKLSVFPSAEQRNERKEAFDLLKSVVLGMTAESKPSNIPMIMVPVGSYALGVWTAESDIDCLCIGTTSSKTFFRLAIQRIRRNESQKIRLIRKVEASTGTMLELSINGISMDLQYCPATAIVYRWSEFPSLAASDPIFNLPILSLRKLKPLRDLNSILSSMPSKSTFRLAYHFIKLWAMKKGIYAGKFGFLSGTHIALMLSWVCKRLAHDTGSIATGDLIVSFFHHYANFDWQNEIVFDAFFHSQKPRYHRSAREPMVILGYHAPHSNIAHTATRPGLNIIVQELKGAAARLSMPDMTWGKFFESSNGSLKSSDLTIGASQFLQVYENYVKIDIQYWGRSLSKGRSLVGWLESRCIGLVVEIYKTLPNLTVRIWPARFAEPGANDSATEYYGCYLIGLSRNQSTEGPDGIEERAKAKRAMDNTLDHFLTQLRGDQKYYDSDSCWVDTSISRPGEVRELALDKREWGDCEMEIESDSEDEDEVDVLADECASSTPSKLLRHGASTQSSTPVSTSKLRPASDVLNRLRWDPSLDGDNYIVGYEDRFLGAREMALGKWKTEQTDMEFIPQHRILYFKRKDESIDGEVVWERATRIDKVFGSGVGSGNSIT</sequence>
<dbReference type="GO" id="GO:0005524">
    <property type="term" value="F:ATP binding"/>
    <property type="evidence" value="ECO:0007669"/>
    <property type="project" value="UniProtKB-KW"/>
</dbReference>
<dbReference type="PANTHER" id="PTHR10682:SF23">
    <property type="entry name" value="POLYNUCLEOTIDE ADENYLYLTRANSFERASE"/>
    <property type="match status" value="1"/>
</dbReference>
<feature type="domain" description="Polymerase nucleotidyl transferase" evidence="10">
    <location>
        <begin position="652"/>
        <end position="699"/>
    </location>
</feature>
<reference evidence="14" key="1">
    <citation type="submission" date="2023-01" db="EMBL/GenBank/DDBJ databases">
        <authorList>
            <person name="Van Ghelder C."/>
            <person name="Rancurel C."/>
        </authorList>
    </citation>
    <scope>NUCLEOTIDE SEQUENCE</scope>
    <source>
        <strain evidence="14">CNCM I-4278</strain>
    </source>
</reference>
<evidence type="ECO:0000256" key="2">
    <source>
        <dbReference type="ARBA" id="ARBA00010912"/>
    </source>
</evidence>